<organism evidence="1 2">
    <name type="scientific">Bifidobacterium santillanense</name>
    <dbReference type="NCBI Taxonomy" id="2809028"/>
    <lineage>
        <taxon>Bacteria</taxon>
        <taxon>Bacillati</taxon>
        <taxon>Actinomycetota</taxon>
        <taxon>Actinomycetes</taxon>
        <taxon>Bifidobacteriales</taxon>
        <taxon>Bifidobacteriaceae</taxon>
        <taxon>Bifidobacterium</taxon>
    </lineage>
</organism>
<name>A0ABS5UQE9_9BIFI</name>
<dbReference type="RefSeq" id="WP_214358436.1">
    <property type="nucleotide sequence ID" value="NZ_JAFEJS010000007.1"/>
</dbReference>
<evidence type="ECO:0000313" key="1">
    <source>
        <dbReference type="EMBL" id="MBT1173167.1"/>
    </source>
</evidence>
<keyword evidence="2" id="KW-1185">Reference proteome</keyword>
<dbReference type="EMBL" id="JAFEJS010000007">
    <property type="protein sequence ID" value="MBT1173167.1"/>
    <property type="molecule type" value="Genomic_DNA"/>
</dbReference>
<evidence type="ECO:0008006" key="3">
    <source>
        <dbReference type="Google" id="ProtNLM"/>
    </source>
</evidence>
<comment type="caution">
    <text evidence="1">The sequence shown here is derived from an EMBL/GenBank/DDBJ whole genome shotgun (WGS) entry which is preliminary data.</text>
</comment>
<gene>
    <name evidence="1" type="ORF">JS528_07345</name>
</gene>
<accession>A0ABS5UQE9</accession>
<sequence length="143" mass="16220">MERRVIMCRTRPVLEFDYDRRSSYAVGVGTIIDHARLPLELITHGKDAVYARRIDAWWSHRAIPTTRDGIRRALDVMGIPNRAVNCAWSARGTGMIWTRLPTGLTRSRTDCPSPTRMAPIRIDAIRDVLAQRVEDVIKAAGRP</sequence>
<reference evidence="1 2" key="1">
    <citation type="journal article" date="2021" name="Environ. Microbiol.">
        <title>Genetic insights into the dark matter of the mammalian gut microbiota through targeted genome reconstruction.</title>
        <authorList>
            <person name="Lugli G.A."/>
            <person name="Alessandri G."/>
            <person name="Milani C."/>
            <person name="Viappiani A."/>
            <person name="Fontana F."/>
            <person name="Tarracchini C."/>
            <person name="Mancabelli L."/>
            <person name="Argentini C."/>
            <person name="Ruiz L."/>
            <person name="Margolles A."/>
            <person name="van Sinderen D."/>
            <person name="Turroni F."/>
            <person name="Ventura M."/>
        </authorList>
    </citation>
    <scope>NUCLEOTIDE SEQUENCE [LARGE SCALE GENOMIC DNA]</scope>
    <source>
        <strain evidence="1 2">MA2</strain>
    </source>
</reference>
<evidence type="ECO:0000313" key="2">
    <source>
        <dbReference type="Proteomes" id="UP000773064"/>
    </source>
</evidence>
<protein>
    <recommendedName>
        <fullName evidence="3">Transposase</fullName>
    </recommendedName>
</protein>
<dbReference type="Proteomes" id="UP000773064">
    <property type="component" value="Unassembled WGS sequence"/>
</dbReference>
<proteinExistence type="predicted"/>